<evidence type="ECO:0000313" key="3">
    <source>
        <dbReference type="Proteomes" id="UP001497623"/>
    </source>
</evidence>
<comment type="caution">
    <text evidence="2">The sequence shown here is derived from an EMBL/GenBank/DDBJ whole genome shotgun (WGS) entry which is preliminary data.</text>
</comment>
<gene>
    <name evidence="2" type="ORF">MNOR_LOCUS10820</name>
</gene>
<feature type="non-terminal residue" evidence="2">
    <location>
        <position position="146"/>
    </location>
</feature>
<feature type="domain" description="Apple" evidence="1">
    <location>
        <begin position="19"/>
        <end position="105"/>
    </location>
</feature>
<organism evidence="2 3">
    <name type="scientific">Meganyctiphanes norvegica</name>
    <name type="common">Northern krill</name>
    <name type="synonym">Thysanopoda norvegica</name>
    <dbReference type="NCBI Taxonomy" id="48144"/>
    <lineage>
        <taxon>Eukaryota</taxon>
        <taxon>Metazoa</taxon>
        <taxon>Ecdysozoa</taxon>
        <taxon>Arthropoda</taxon>
        <taxon>Crustacea</taxon>
        <taxon>Multicrustacea</taxon>
        <taxon>Malacostraca</taxon>
        <taxon>Eumalacostraca</taxon>
        <taxon>Eucarida</taxon>
        <taxon>Euphausiacea</taxon>
        <taxon>Euphausiidae</taxon>
        <taxon>Meganyctiphanes</taxon>
    </lineage>
</organism>
<keyword evidence="3" id="KW-1185">Reference proteome</keyword>
<dbReference type="PROSITE" id="PS50948">
    <property type="entry name" value="PAN"/>
    <property type="match status" value="1"/>
</dbReference>
<sequence>MMCDQENDCGDNSDESEFCTNLTDRFSGPYDNVFSSTQCEYIVWYHGESLSRCKSVCLEWPTCTAFNYKDDQYTECVLWACPLPVPTPKSTRSPYKGYSLTPGMCSVGMAIASPSPKSTQSHYKGYSLMPGMCLLACSLSAISSKS</sequence>
<accession>A0AAV2QB52</accession>
<dbReference type="AlphaFoldDB" id="A0AAV2QB52"/>
<name>A0AAV2QB52_MEGNR</name>
<protein>
    <recommendedName>
        <fullName evidence="1">Apple domain-containing protein</fullName>
    </recommendedName>
</protein>
<reference evidence="2 3" key="1">
    <citation type="submission" date="2024-05" db="EMBL/GenBank/DDBJ databases">
        <authorList>
            <person name="Wallberg A."/>
        </authorList>
    </citation>
    <scope>NUCLEOTIDE SEQUENCE [LARGE SCALE GENOMIC DNA]</scope>
</reference>
<evidence type="ECO:0000313" key="2">
    <source>
        <dbReference type="EMBL" id="CAL4079012.1"/>
    </source>
</evidence>
<dbReference type="EMBL" id="CAXKWB010005559">
    <property type="protein sequence ID" value="CAL4079012.1"/>
    <property type="molecule type" value="Genomic_DNA"/>
</dbReference>
<proteinExistence type="predicted"/>
<evidence type="ECO:0000259" key="1">
    <source>
        <dbReference type="PROSITE" id="PS50948"/>
    </source>
</evidence>
<dbReference type="Gene3D" id="4.10.1220.10">
    <property type="entry name" value="EGF-type module"/>
    <property type="match status" value="1"/>
</dbReference>
<dbReference type="InterPro" id="IPR003609">
    <property type="entry name" value="Pan_app"/>
</dbReference>
<dbReference type="Proteomes" id="UP001497623">
    <property type="component" value="Unassembled WGS sequence"/>
</dbReference>